<dbReference type="GO" id="GO:0008168">
    <property type="term" value="F:methyltransferase activity"/>
    <property type="evidence" value="ECO:0007669"/>
    <property type="project" value="UniProtKB-KW"/>
</dbReference>
<dbReference type="RefSeq" id="WP_103461160.1">
    <property type="nucleotide sequence ID" value="NZ_PPXD01000021.1"/>
</dbReference>
<dbReference type="Pfam" id="PF13649">
    <property type="entry name" value="Methyltransf_25"/>
    <property type="match status" value="1"/>
</dbReference>
<evidence type="ECO:0000313" key="3">
    <source>
        <dbReference type="Proteomes" id="UP000237340"/>
    </source>
</evidence>
<gene>
    <name evidence="2" type="ORF">C3B61_13415</name>
</gene>
<organism evidence="2 3">
    <name type="scientific">Cryobacterium zongtaii</name>
    <dbReference type="NCBI Taxonomy" id="1259217"/>
    <lineage>
        <taxon>Bacteria</taxon>
        <taxon>Bacillati</taxon>
        <taxon>Actinomycetota</taxon>
        <taxon>Actinomycetes</taxon>
        <taxon>Micrococcales</taxon>
        <taxon>Microbacteriaceae</taxon>
        <taxon>Cryobacterium</taxon>
    </lineage>
</organism>
<feature type="domain" description="Methyltransferase" evidence="1">
    <location>
        <begin position="74"/>
        <end position="112"/>
    </location>
</feature>
<dbReference type="SUPFAM" id="SSF53335">
    <property type="entry name" value="S-adenosyl-L-methionine-dependent methyltransferases"/>
    <property type="match status" value="1"/>
</dbReference>
<keyword evidence="2" id="KW-0489">Methyltransferase</keyword>
<reference evidence="2 3" key="1">
    <citation type="submission" date="2018-01" db="EMBL/GenBank/DDBJ databases">
        <title>Cryobacterium sp. nov., from glaciers in China.</title>
        <authorList>
            <person name="Liu Q."/>
            <person name="Xin Y.-H."/>
        </authorList>
    </citation>
    <scope>NUCLEOTIDE SEQUENCE [LARGE SCALE GENOMIC DNA]</scope>
    <source>
        <strain evidence="2 3">TMN-42</strain>
    </source>
</reference>
<accession>A0A2S3ZCI7</accession>
<evidence type="ECO:0000259" key="1">
    <source>
        <dbReference type="Pfam" id="PF13649"/>
    </source>
</evidence>
<comment type="caution">
    <text evidence="2">The sequence shown here is derived from an EMBL/GenBank/DDBJ whole genome shotgun (WGS) entry which is preliminary data.</text>
</comment>
<dbReference type="GO" id="GO:0032259">
    <property type="term" value="P:methylation"/>
    <property type="evidence" value="ECO:0007669"/>
    <property type="project" value="UniProtKB-KW"/>
</dbReference>
<dbReference type="CDD" id="cd02440">
    <property type="entry name" value="AdoMet_MTases"/>
    <property type="match status" value="1"/>
</dbReference>
<dbReference type="InterPro" id="IPR029063">
    <property type="entry name" value="SAM-dependent_MTases_sf"/>
</dbReference>
<protein>
    <submittedName>
        <fullName evidence="2">SAM-dependent methyltransferase</fullName>
    </submittedName>
</protein>
<dbReference type="Proteomes" id="UP000237340">
    <property type="component" value="Unassembled WGS sequence"/>
</dbReference>
<evidence type="ECO:0000313" key="2">
    <source>
        <dbReference type="EMBL" id="POH64078.1"/>
    </source>
</evidence>
<dbReference type="EMBL" id="PPXD01000021">
    <property type="protein sequence ID" value="POH64078.1"/>
    <property type="molecule type" value="Genomic_DNA"/>
</dbReference>
<sequence length="230" mass="23622">MTLLAGRAGIEADPTFGSGGTEPYAAALRDESAVLYLRNTAAQAPAAAPMDAGRWSAGADATDLDVLTGAAGPVLDIGCGPGRMVRAAMDLGLSALGVDVSPTAVRIATEAGLTVLNSSVFAPMPLEGGWGTALLLDGNIGIGGDAGALLARCAELLAADGALVVEVSQDPHRDHAFEGTLEDAQGRSSGVFPWAEIGIVPLRARAEEAGFRVDQDWIRDGRWFARLVRT</sequence>
<proteinExistence type="predicted"/>
<dbReference type="Gene3D" id="3.40.50.150">
    <property type="entry name" value="Vaccinia Virus protein VP39"/>
    <property type="match status" value="1"/>
</dbReference>
<dbReference type="AlphaFoldDB" id="A0A2S3ZCI7"/>
<keyword evidence="3" id="KW-1185">Reference proteome</keyword>
<dbReference type="InterPro" id="IPR041698">
    <property type="entry name" value="Methyltransf_25"/>
</dbReference>
<keyword evidence="2" id="KW-0808">Transferase</keyword>
<name>A0A2S3ZCI7_9MICO</name>